<protein>
    <submittedName>
        <fullName evidence="1">Uncharacterized protein</fullName>
    </submittedName>
</protein>
<dbReference type="AlphaFoldDB" id="A0AAE1AUR9"/>
<keyword evidence="2" id="KW-1185">Reference proteome</keyword>
<name>A0AAE1AUR9_9GAST</name>
<dbReference type="EMBL" id="JAWDGP010001129">
    <property type="protein sequence ID" value="KAK3794390.1"/>
    <property type="molecule type" value="Genomic_DNA"/>
</dbReference>
<reference evidence="1" key="1">
    <citation type="journal article" date="2023" name="G3 (Bethesda)">
        <title>A reference genome for the long-term kleptoplast-retaining sea slug Elysia crispata morphotype clarki.</title>
        <authorList>
            <person name="Eastman K.E."/>
            <person name="Pendleton A.L."/>
            <person name="Shaikh M.A."/>
            <person name="Suttiyut T."/>
            <person name="Ogas R."/>
            <person name="Tomko P."/>
            <person name="Gavelis G."/>
            <person name="Widhalm J.R."/>
            <person name="Wisecaver J.H."/>
        </authorList>
    </citation>
    <scope>NUCLEOTIDE SEQUENCE</scope>
    <source>
        <strain evidence="1">ECLA1</strain>
    </source>
</reference>
<accession>A0AAE1AUR9</accession>
<evidence type="ECO:0000313" key="2">
    <source>
        <dbReference type="Proteomes" id="UP001283361"/>
    </source>
</evidence>
<sequence>MTKSIAPGQSGQADRLVCDADETRQVKVMILIYRHAWVEKRLGDWMIRELRGKTGRRADDRSEKWLFDKLIDTILMALVTEVLVPSSIDAS</sequence>
<proteinExistence type="predicted"/>
<organism evidence="1 2">
    <name type="scientific">Elysia crispata</name>
    <name type="common">lettuce slug</name>
    <dbReference type="NCBI Taxonomy" id="231223"/>
    <lineage>
        <taxon>Eukaryota</taxon>
        <taxon>Metazoa</taxon>
        <taxon>Spiralia</taxon>
        <taxon>Lophotrochozoa</taxon>
        <taxon>Mollusca</taxon>
        <taxon>Gastropoda</taxon>
        <taxon>Heterobranchia</taxon>
        <taxon>Euthyneura</taxon>
        <taxon>Panpulmonata</taxon>
        <taxon>Sacoglossa</taxon>
        <taxon>Placobranchoidea</taxon>
        <taxon>Plakobranchidae</taxon>
        <taxon>Elysia</taxon>
    </lineage>
</organism>
<gene>
    <name evidence="1" type="ORF">RRG08_061057</name>
</gene>
<evidence type="ECO:0000313" key="1">
    <source>
        <dbReference type="EMBL" id="KAK3794390.1"/>
    </source>
</evidence>
<dbReference type="Proteomes" id="UP001283361">
    <property type="component" value="Unassembled WGS sequence"/>
</dbReference>
<comment type="caution">
    <text evidence="1">The sequence shown here is derived from an EMBL/GenBank/DDBJ whole genome shotgun (WGS) entry which is preliminary data.</text>
</comment>